<evidence type="ECO:0000256" key="2">
    <source>
        <dbReference type="ARBA" id="ARBA00011738"/>
    </source>
</evidence>
<feature type="signal peptide" evidence="7">
    <location>
        <begin position="1"/>
        <end position="25"/>
    </location>
</feature>
<evidence type="ECO:0000313" key="9">
    <source>
        <dbReference type="Proteomes" id="UP000838412"/>
    </source>
</evidence>
<gene>
    <name evidence="8" type="primary">LCT</name>
    <name evidence="8" type="ORF">BLAG_LOCUS24959</name>
</gene>
<organism evidence="8 9">
    <name type="scientific">Branchiostoma lanceolatum</name>
    <name type="common">Common lancelet</name>
    <name type="synonym">Amphioxus lanceolatum</name>
    <dbReference type="NCBI Taxonomy" id="7740"/>
    <lineage>
        <taxon>Eukaryota</taxon>
        <taxon>Metazoa</taxon>
        <taxon>Chordata</taxon>
        <taxon>Cephalochordata</taxon>
        <taxon>Leptocardii</taxon>
        <taxon>Amphioxiformes</taxon>
        <taxon>Branchiostomatidae</taxon>
        <taxon>Branchiostoma</taxon>
    </lineage>
</organism>
<keyword evidence="3" id="KW-0378">Hydrolase</keyword>
<protein>
    <submittedName>
        <fullName evidence="8">LCT protein</fullName>
    </submittedName>
</protein>
<keyword evidence="7" id="KW-0732">Signal</keyword>
<dbReference type="GO" id="GO:0005975">
    <property type="term" value="P:carbohydrate metabolic process"/>
    <property type="evidence" value="ECO:0007669"/>
    <property type="project" value="InterPro"/>
</dbReference>
<dbReference type="PANTHER" id="PTHR10353">
    <property type="entry name" value="GLYCOSYL HYDROLASE"/>
    <property type="match status" value="1"/>
</dbReference>
<keyword evidence="9" id="KW-1185">Reference proteome</keyword>
<dbReference type="FunFam" id="3.20.20.80:FF:000013">
    <property type="entry name" value="lactase-phlorizin hydrolase"/>
    <property type="match status" value="1"/>
</dbReference>
<dbReference type="PANTHER" id="PTHR10353:SF36">
    <property type="entry name" value="LP05116P"/>
    <property type="match status" value="1"/>
</dbReference>
<feature type="chain" id="PRO_5035471012" evidence="7">
    <location>
        <begin position="26"/>
        <end position="586"/>
    </location>
</feature>
<dbReference type="PROSITE" id="PS00653">
    <property type="entry name" value="GLYCOSYL_HYDROL_F1_2"/>
    <property type="match status" value="1"/>
</dbReference>
<dbReference type="AlphaFoldDB" id="A0A8K0AIS0"/>
<dbReference type="Gene3D" id="3.20.20.80">
    <property type="entry name" value="Glycosidases"/>
    <property type="match status" value="1"/>
</dbReference>
<proteinExistence type="inferred from homology"/>
<dbReference type="SUPFAM" id="SSF51445">
    <property type="entry name" value="(Trans)glycosidases"/>
    <property type="match status" value="1"/>
</dbReference>
<dbReference type="OrthoDB" id="65569at2759"/>
<dbReference type="Pfam" id="PF00232">
    <property type="entry name" value="Glyco_hydro_1"/>
    <property type="match status" value="1"/>
</dbReference>
<dbReference type="PRINTS" id="PR00131">
    <property type="entry name" value="GLHYDRLASE1"/>
</dbReference>
<evidence type="ECO:0000256" key="4">
    <source>
        <dbReference type="ARBA" id="ARBA00023180"/>
    </source>
</evidence>
<name>A0A8K0AIS0_BRALA</name>
<comment type="similarity">
    <text evidence="1 6">Belongs to the glycosyl hydrolase 1 family.</text>
</comment>
<keyword evidence="5" id="KW-0326">Glycosidase</keyword>
<evidence type="ECO:0000256" key="5">
    <source>
        <dbReference type="ARBA" id="ARBA00023295"/>
    </source>
</evidence>
<evidence type="ECO:0000256" key="1">
    <source>
        <dbReference type="ARBA" id="ARBA00010838"/>
    </source>
</evidence>
<dbReference type="InterPro" id="IPR017853">
    <property type="entry name" value="GH"/>
</dbReference>
<dbReference type="InterPro" id="IPR001360">
    <property type="entry name" value="Glyco_hydro_1"/>
</dbReference>
<evidence type="ECO:0000256" key="3">
    <source>
        <dbReference type="ARBA" id="ARBA00022801"/>
    </source>
</evidence>
<dbReference type="InterPro" id="IPR033132">
    <property type="entry name" value="GH_1_N_CS"/>
</dbReference>
<dbReference type="GO" id="GO:0004553">
    <property type="term" value="F:hydrolase activity, hydrolyzing O-glycosyl compounds"/>
    <property type="evidence" value="ECO:0007669"/>
    <property type="project" value="InterPro"/>
</dbReference>
<reference evidence="8" key="1">
    <citation type="submission" date="2022-01" db="EMBL/GenBank/DDBJ databases">
        <authorList>
            <person name="Braso-Vives M."/>
        </authorList>
    </citation>
    <scope>NUCLEOTIDE SEQUENCE</scope>
</reference>
<sequence>MPEPRVLLFVGSLLITAAVFQLLMAAKTHSRIGGVLGHTALPEDISIDTREYSQHIQDSPNPVRQNSSYPKEPFISGTVPSGFLWGTSTAAYQVEGGWNTSGKGESIWDHWAHQPGRTPLGDTACDSYHKYATDVQLGANLAMTAYRFSISWPRLLPDGTLAGGVNQAGVDYYNKLIDELIAHKMVPFVTMYHWDLPQALQTKYGGWTNASMVDYFNDYATLCFQKFGDRVKRWATFNEPWSFIVPGYGLGVSPPQMLFGMKRRQYEVAHVVIKAHARAWHTYNDSFRAQQGGEVGIVLGALWGQPRNTSDPRDVQAADNFEQFFLGWFANPIYGNGDYPDAMKQMINGDSAADPRLPVFTEAEKAYVRGAADFVGLNQYSAVLIYASDHTFPLDFISLVMPDLKGVKDTSDPTWPHGASSGFAASYVVPWNIREQLRYFSEKYSHKVPFYITETGISEKEQFPPNMNDTWRQCFYMLYVDEAIRAIKLDGRDVRGFFAWTLMDNIEWGSGHSVRLGLHYTNFSDPNLTRTPKASAKLYRDIATSGGFPEGAPHTKHTQDWWDWCHTNAPYNNNTETGAGHYRGPH</sequence>
<evidence type="ECO:0000313" key="8">
    <source>
        <dbReference type="EMBL" id="CAH1273698.1"/>
    </source>
</evidence>
<dbReference type="Proteomes" id="UP000838412">
    <property type="component" value="Chromosome 9"/>
</dbReference>
<accession>A0A8K0AIS0</accession>
<evidence type="ECO:0000256" key="6">
    <source>
        <dbReference type="RuleBase" id="RU003690"/>
    </source>
</evidence>
<comment type="subunit">
    <text evidence="2">Homodimer.</text>
</comment>
<evidence type="ECO:0000256" key="7">
    <source>
        <dbReference type="SAM" id="SignalP"/>
    </source>
</evidence>
<dbReference type="EMBL" id="OV696694">
    <property type="protein sequence ID" value="CAH1273698.1"/>
    <property type="molecule type" value="Genomic_DNA"/>
</dbReference>
<keyword evidence="4" id="KW-0325">Glycoprotein</keyword>